<dbReference type="InterPro" id="IPR002798">
    <property type="entry name" value="SpoIIM-like"/>
</dbReference>
<dbReference type="EMBL" id="JACHMJ010000001">
    <property type="protein sequence ID" value="MBB5844198.1"/>
    <property type="molecule type" value="Genomic_DNA"/>
</dbReference>
<feature type="transmembrane region" description="Helical" evidence="1">
    <location>
        <begin position="290"/>
        <end position="310"/>
    </location>
</feature>
<reference evidence="2 3" key="1">
    <citation type="submission" date="2020-08" db="EMBL/GenBank/DDBJ databases">
        <title>Sequencing the genomes of 1000 actinobacteria strains.</title>
        <authorList>
            <person name="Klenk H.-P."/>
        </authorList>
    </citation>
    <scope>NUCLEOTIDE SEQUENCE [LARGE SCALE GENOMIC DNA]</scope>
    <source>
        <strain evidence="2 3">DSM 105784</strain>
    </source>
</reference>
<accession>A0A841APG2</accession>
<feature type="transmembrane region" description="Helical" evidence="1">
    <location>
        <begin position="259"/>
        <end position="278"/>
    </location>
</feature>
<evidence type="ECO:0000256" key="1">
    <source>
        <dbReference type="SAM" id="Phobius"/>
    </source>
</evidence>
<protein>
    <submittedName>
        <fullName evidence="2">Putative membrane protein SpoIIM required for sporulation</fullName>
    </submittedName>
</protein>
<evidence type="ECO:0000313" key="2">
    <source>
        <dbReference type="EMBL" id="MBB5844198.1"/>
    </source>
</evidence>
<name>A0A841APG2_9MICO</name>
<evidence type="ECO:0000313" key="3">
    <source>
        <dbReference type="Proteomes" id="UP000536685"/>
    </source>
</evidence>
<feature type="transmembrane region" description="Helical" evidence="1">
    <location>
        <begin position="226"/>
        <end position="247"/>
    </location>
</feature>
<comment type="caution">
    <text evidence="2">The sequence shown here is derived from an EMBL/GenBank/DDBJ whole genome shotgun (WGS) entry which is preliminary data.</text>
</comment>
<sequence length="337" mass="36871">MTSFKQMDLDAYSAAHREEWDRLAQLGKKRRFTGAEADELIDRYQSGASQLSAITTTSGQSAQGDRLSLYLSRARLAFTGVSSNALAQVIRFFAVQLPAALYRIRWLSLAVSAASVIVAVVYGLWATANPLVLETLGSASTREQYAMEDFVNYYSDNTEAAFTGYVWTNNAWIATQSVAFGIIPFFAPYIMFTNAQSLGLTGAMMAEFDRLDVFFLYISPHGQLELYSIFVAGAAGIFISWSWIAPGGRTRAQALAEDGRALFTVAVGLTLALLLSGLVEGFVTRQDWPWPIKIGIGTVALAAFLVYQWVQGRRAFLAGHTGDLDEFESGAKRLIAA</sequence>
<dbReference type="Pfam" id="PF01944">
    <property type="entry name" value="SpoIIM"/>
    <property type="match status" value="1"/>
</dbReference>
<dbReference type="Proteomes" id="UP000536685">
    <property type="component" value="Unassembled WGS sequence"/>
</dbReference>
<keyword evidence="1" id="KW-0812">Transmembrane</keyword>
<dbReference type="AlphaFoldDB" id="A0A841APG2"/>
<keyword evidence="1" id="KW-0472">Membrane</keyword>
<proteinExistence type="predicted"/>
<dbReference type="PANTHER" id="PTHR35337">
    <property type="entry name" value="SLR1478 PROTEIN"/>
    <property type="match status" value="1"/>
</dbReference>
<feature type="transmembrane region" description="Helical" evidence="1">
    <location>
        <begin position="106"/>
        <end position="125"/>
    </location>
</feature>
<keyword evidence="1" id="KW-1133">Transmembrane helix</keyword>
<organism evidence="2 3">
    <name type="scientific">Conyzicola lurida</name>
    <dbReference type="NCBI Taxonomy" id="1172621"/>
    <lineage>
        <taxon>Bacteria</taxon>
        <taxon>Bacillati</taxon>
        <taxon>Actinomycetota</taxon>
        <taxon>Actinomycetes</taxon>
        <taxon>Micrococcales</taxon>
        <taxon>Microbacteriaceae</taxon>
        <taxon>Conyzicola</taxon>
    </lineage>
</organism>
<keyword evidence="3" id="KW-1185">Reference proteome</keyword>
<feature type="transmembrane region" description="Helical" evidence="1">
    <location>
        <begin position="171"/>
        <end position="191"/>
    </location>
</feature>
<dbReference type="PANTHER" id="PTHR35337:SF1">
    <property type="entry name" value="SLR1478 PROTEIN"/>
    <property type="match status" value="1"/>
</dbReference>
<gene>
    <name evidence="2" type="ORF">HD599_002521</name>
</gene>